<sequence>MARLAWYSGGVASVVSMAVLAYFGHREIRSALATANAPSHWIWRDEALRARGFTLRHTVAGYVIHHASSILWASVFERLLRDPPHHPARAGGIALAVAALAATVDLKLTPQRFTPGFEHHLSAGALAVMYGAFGAALFGVHALRGRVSGWARQPAPTPQGPVHRHR</sequence>
<dbReference type="STRING" id="463014.BAU07_19140"/>
<feature type="transmembrane region" description="Helical" evidence="1">
    <location>
        <begin position="120"/>
        <end position="143"/>
    </location>
</feature>
<evidence type="ECO:0000256" key="1">
    <source>
        <dbReference type="SAM" id="Phobius"/>
    </source>
</evidence>
<reference evidence="2 3" key="1">
    <citation type="submission" date="2016-06" db="EMBL/GenBank/DDBJ databases">
        <title>Complete genome sequences of Bordetella bronchialis and Bordetella flabilis.</title>
        <authorList>
            <person name="LiPuma J.J."/>
            <person name="Spilker T."/>
        </authorList>
    </citation>
    <scope>NUCLEOTIDE SEQUENCE [LARGE SCALE GENOMIC DNA]</scope>
    <source>
        <strain evidence="2 3">AU10664</strain>
    </source>
</reference>
<organism evidence="2 3">
    <name type="scientific">Bordetella flabilis</name>
    <dbReference type="NCBI Taxonomy" id="463014"/>
    <lineage>
        <taxon>Bacteria</taxon>
        <taxon>Pseudomonadati</taxon>
        <taxon>Pseudomonadota</taxon>
        <taxon>Betaproteobacteria</taxon>
        <taxon>Burkholderiales</taxon>
        <taxon>Alcaligenaceae</taxon>
        <taxon>Bordetella</taxon>
    </lineage>
</organism>
<evidence type="ECO:0008006" key="4">
    <source>
        <dbReference type="Google" id="ProtNLM"/>
    </source>
</evidence>
<protein>
    <recommendedName>
        <fullName evidence="4">DUF2938 domain-containing protein</fullName>
    </recommendedName>
</protein>
<dbReference type="AlphaFoldDB" id="A0A193GMR0"/>
<dbReference type="Proteomes" id="UP000091926">
    <property type="component" value="Chromosome"/>
</dbReference>
<gene>
    <name evidence="2" type="ORF">BAU07_19140</name>
</gene>
<accession>A0A193GMR0</accession>
<evidence type="ECO:0000313" key="2">
    <source>
        <dbReference type="EMBL" id="ANN80614.1"/>
    </source>
</evidence>
<proteinExistence type="predicted"/>
<keyword evidence="1" id="KW-0812">Transmembrane</keyword>
<keyword evidence="3" id="KW-1185">Reference proteome</keyword>
<evidence type="ECO:0000313" key="3">
    <source>
        <dbReference type="Proteomes" id="UP000091926"/>
    </source>
</evidence>
<dbReference type="KEGG" id="bfz:BAU07_19140"/>
<keyword evidence="1" id="KW-0472">Membrane</keyword>
<name>A0A193GMR0_9BORD</name>
<dbReference type="EMBL" id="CP016172">
    <property type="protein sequence ID" value="ANN80614.1"/>
    <property type="molecule type" value="Genomic_DNA"/>
</dbReference>
<keyword evidence="1" id="KW-1133">Transmembrane helix</keyword>
<feature type="transmembrane region" description="Helical" evidence="1">
    <location>
        <begin position="6"/>
        <end position="23"/>
    </location>
</feature>